<dbReference type="STRING" id="630390.A0A0C4DF69"/>
<dbReference type="EMBL" id="ADAS02000004">
    <property type="protein sequence ID" value="OAV99151.1"/>
    <property type="molecule type" value="Genomic_DNA"/>
</dbReference>
<dbReference type="GO" id="GO:0005886">
    <property type="term" value="C:plasma membrane"/>
    <property type="evidence" value="ECO:0007669"/>
    <property type="project" value="TreeGrafter"/>
</dbReference>
<dbReference type="OrthoDB" id="10268090at2759"/>
<dbReference type="GO" id="GO:0009247">
    <property type="term" value="P:glycolipid biosynthetic process"/>
    <property type="evidence" value="ECO:0007669"/>
    <property type="project" value="TreeGrafter"/>
</dbReference>
<protein>
    <submittedName>
        <fullName evidence="5">Sacchrp_dh_NADP domain-containing protein</fullName>
    </submittedName>
</protein>
<sequence length="438" mass="47891">MLHTDRNIDIIVYGATGFTGKLVCQHLQKRYLDPSAEEKLNWAIGGRSQEKLEKVKSELGLPKDLKVFVADSQDEKALHEMCKQSKSLVTLVGPYALYGDKLVAACVANGTHYFDLTGETLWASRQISKLESQARENKAMIVHSCGYDSVPSDLNAMLAVRELKKVAGQDVKIGRVTAGAKAKGGVSGGTIASMLNMYDEGVSQLRRAMSCYLLSPVKGHQKKDPSWVTKEPGLVGGFFIMAPHNGAIVRRSWGLLEASSDSAVKNERYGAKFSYDEYLITPGQVAGFLLTLFFRIFALVMLVPQARSMVKKYATQPGDGPDEITRKNGYFKHITTAHSVEDDVQVRVTMSGNVDPRPLGAMTDMTLRGQGYAWTAISIAECAVTCVRAHNKLPPLAQQGGFLTPSTALGDALLDRLKSTGTTKIETQVLRNDRKKTN</sequence>
<gene>
    <name evidence="4" type="ORF">PTTG_09437</name>
</gene>
<organism evidence="4">
    <name type="scientific">Puccinia triticina (isolate 1-1 / race 1 (BBBD))</name>
    <name type="common">Brown leaf rust fungus</name>
    <dbReference type="NCBI Taxonomy" id="630390"/>
    <lineage>
        <taxon>Eukaryota</taxon>
        <taxon>Fungi</taxon>
        <taxon>Dikarya</taxon>
        <taxon>Basidiomycota</taxon>
        <taxon>Pucciniomycotina</taxon>
        <taxon>Pucciniomycetes</taxon>
        <taxon>Pucciniales</taxon>
        <taxon>Pucciniaceae</taxon>
        <taxon>Puccinia</taxon>
    </lineage>
</organism>
<dbReference type="Pfam" id="PF03435">
    <property type="entry name" value="Sacchrp_dh_NADP"/>
    <property type="match status" value="1"/>
</dbReference>
<keyword evidence="2" id="KW-1133">Transmembrane helix</keyword>
<dbReference type="Proteomes" id="UP000005240">
    <property type="component" value="Unassembled WGS sequence"/>
</dbReference>
<dbReference type="GO" id="GO:0005739">
    <property type="term" value="C:mitochondrion"/>
    <property type="evidence" value="ECO:0007669"/>
    <property type="project" value="TreeGrafter"/>
</dbReference>
<reference evidence="4" key="1">
    <citation type="submission" date="2009-11" db="EMBL/GenBank/DDBJ databases">
        <authorList>
            <consortium name="The Broad Institute Genome Sequencing Platform"/>
            <person name="Ward D."/>
            <person name="Feldgarden M."/>
            <person name="Earl A."/>
            <person name="Young S.K."/>
            <person name="Zeng Q."/>
            <person name="Koehrsen M."/>
            <person name="Alvarado L."/>
            <person name="Berlin A."/>
            <person name="Bochicchio J."/>
            <person name="Borenstein D."/>
            <person name="Chapman S.B."/>
            <person name="Chen Z."/>
            <person name="Engels R."/>
            <person name="Freedman E."/>
            <person name="Gellesch M."/>
            <person name="Goldberg J."/>
            <person name="Griggs A."/>
            <person name="Gujja S."/>
            <person name="Heilman E."/>
            <person name="Heiman D."/>
            <person name="Hepburn T."/>
            <person name="Howarth C."/>
            <person name="Jen D."/>
            <person name="Larson L."/>
            <person name="Lewis B."/>
            <person name="Mehta T."/>
            <person name="Park D."/>
            <person name="Pearson M."/>
            <person name="Roberts A."/>
            <person name="Saif S."/>
            <person name="Shea T."/>
            <person name="Shenoy N."/>
            <person name="Sisk P."/>
            <person name="Stolte C."/>
            <person name="Sykes S."/>
            <person name="Thomson T."/>
            <person name="Walk T."/>
            <person name="White J."/>
            <person name="Yandava C."/>
            <person name="Izard J."/>
            <person name="Baranova O.V."/>
            <person name="Blanton J.M."/>
            <person name="Tanner A.C."/>
            <person name="Dewhirst F.E."/>
            <person name="Haas B."/>
            <person name="Nusbaum C."/>
            <person name="Birren B."/>
        </authorList>
    </citation>
    <scope>NUCLEOTIDE SEQUENCE [LARGE SCALE GENOMIC DNA]</scope>
    <source>
        <strain evidence="4">1-1 BBBD Race 1</strain>
    </source>
</reference>
<evidence type="ECO:0000259" key="3">
    <source>
        <dbReference type="Pfam" id="PF03435"/>
    </source>
</evidence>
<evidence type="ECO:0000313" key="4">
    <source>
        <dbReference type="EMBL" id="OAV99151.1"/>
    </source>
</evidence>
<keyword evidence="6" id="KW-1185">Reference proteome</keyword>
<dbReference type="AlphaFoldDB" id="A0A0C4DF69"/>
<dbReference type="PANTHER" id="PTHR12286:SF5">
    <property type="entry name" value="SACCHAROPINE DEHYDROGENASE-LIKE OXIDOREDUCTASE"/>
    <property type="match status" value="1"/>
</dbReference>
<reference evidence="5 6" key="3">
    <citation type="journal article" date="2017" name="G3 (Bethesda)">
        <title>Comparative analysis highlights variable genome content of wheat rusts and divergence of the mating loci.</title>
        <authorList>
            <person name="Cuomo C.A."/>
            <person name="Bakkeren G."/>
            <person name="Khalil H.B."/>
            <person name="Panwar V."/>
            <person name="Joly D."/>
            <person name="Linning R."/>
            <person name="Sakthikumar S."/>
            <person name="Song X."/>
            <person name="Adiconis X."/>
            <person name="Fan L."/>
            <person name="Goldberg J.M."/>
            <person name="Levin J.Z."/>
            <person name="Young S."/>
            <person name="Zeng Q."/>
            <person name="Anikster Y."/>
            <person name="Bruce M."/>
            <person name="Wang M."/>
            <person name="Yin C."/>
            <person name="McCallum B."/>
            <person name="Szabo L.J."/>
            <person name="Hulbert S."/>
            <person name="Chen X."/>
            <person name="Fellers J.P."/>
        </authorList>
    </citation>
    <scope>NUCLEOTIDE SEQUENCE</scope>
    <source>
        <strain evidence="5">isolate 1-1 / race 1 (BBBD)</strain>
        <strain evidence="6">Isolate 1-1 / race 1 (BBBD)</strain>
    </source>
</reference>
<dbReference type="InterPro" id="IPR005097">
    <property type="entry name" value="Sacchrp_dh_NADP-bd"/>
</dbReference>
<dbReference type="EnsemblFungi" id="PTTG_09437-t43_1">
    <property type="protein sequence ID" value="PTTG_09437-t43_1-p1"/>
    <property type="gene ID" value="PTTG_09437"/>
</dbReference>
<comment type="similarity">
    <text evidence="1">Belongs to the saccharopine dehydrogenase family.</text>
</comment>
<proteinExistence type="inferred from homology"/>
<name>A0A0C4DF69_PUCT1</name>
<keyword evidence="2" id="KW-0812">Transmembrane</keyword>
<feature type="transmembrane region" description="Helical" evidence="2">
    <location>
        <begin position="285"/>
        <end position="303"/>
    </location>
</feature>
<dbReference type="InterPro" id="IPR051276">
    <property type="entry name" value="Saccharopine_DH-like_oxidrdct"/>
</dbReference>
<feature type="domain" description="Saccharopine dehydrogenase NADP binding" evidence="3">
    <location>
        <begin position="10"/>
        <end position="142"/>
    </location>
</feature>
<dbReference type="OMA" id="GPYQLYG"/>
<dbReference type="GO" id="GO:0005811">
    <property type="term" value="C:lipid droplet"/>
    <property type="evidence" value="ECO:0007669"/>
    <property type="project" value="TreeGrafter"/>
</dbReference>
<dbReference type="SUPFAM" id="SSF51735">
    <property type="entry name" value="NAD(P)-binding Rossmann-fold domains"/>
    <property type="match status" value="1"/>
</dbReference>
<dbReference type="FunFam" id="3.40.50.720:FF:000413">
    <property type="entry name" value="Trans-acting enoyl reductase"/>
    <property type="match status" value="1"/>
</dbReference>
<evidence type="ECO:0000313" key="5">
    <source>
        <dbReference type="EnsemblFungi" id="PTTG_09437-t43_1-p1"/>
    </source>
</evidence>
<keyword evidence="2" id="KW-0472">Membrane</keyword>
<evidence type="ECO:0000313" key="6">
    <source>
        <dbReference type="Proteomes" id="UP000005240"/>
    </source>
</evidence>
<evidence type="ECO:0000256" key="2">
    <source>
        <dbReference type="SAM" id="Phobius"/>
    </source>
</evidence>
<accession>A0A0C4DF69</accession>
<dbReference type="InterPro" id="IPR036291">
    <property type="entry name" value="NAD(P)-bd_dom_sf"/>
</dbReference>
<reference evidence="4" key="2">
    <citation type="submission" date="2016-05" db="EMBL/GenBank/DDBJ databases">
        <title>Comparative analysis highlights variable genome content of wheat rusts and divergence of the mating loci.</title>
        <authorList>
            <person name="Cuomo C.A."/>
            <person name="Bakkeren G."/>
            <person name="Szabo L."/>
            <person name="Khalil H."/>
            <person name="Joly D."/>
            <person name="Goldberg J."/>
            <person name="Young S."/>
            <person name="Zeng Q."/>
            <person name="Fellers J."/>
        </authorList>
    </citation>
    <scope>NUCLEOTIDE SEQUENCE [LARGE SCALE GENOMIC DNA]</scope>
    <source>
        <strain evidence="4">1-1 BBBD Race 1</strain>
    </source>
</reference>
<dbReference type="VEuPathDB" id="FungiDB:PTTG_09437"/>
<reference evidence="5" key="4">
    <citation type="submission" date="2025-05" db="UniProtKB">
        <authorList>
            <consortium name="EnsemblFungi"/>
        </authorList>
    </citation>
    <scope>IDENTIFICATION</scope>
    <source>
        <strain evidence="5">isolate 1-1 / race 1 (BBBD)</strain>
    </source>
</reference>
<dbReference type="PANTHER" id="PTHR12286">
    <property type="entry name" value="SACCHAROPINE DEHYDROGENASE-LIKE OXIDOREDUCTASE"/>
    <property type="match status" value="1"/>
</dbReference>
<dbReference type="Gene3D" id="3.40.50.720">
    <property type="entry name" value="NAD(P)-binding Rossmann-like Domain"/>
    <property type="match status" value="1"/>
</dbReference>
<evidence type="ECO:0000256" key="1">
    <source>
        <dbReference type="ARBA" id="ARBA00038048"/>
    </source>
</evidence>